<evidence type="ECO:0000256" key="3">
    <source>
        <dbReference type="ARBA" id="ARBA00023125"/>
    </source>
</evidence>
<dbReference type="Gene3D" id="1.10.10.10">
    <property type="entry name" value="Winged helix-like DNA-binding domain superfamily/Winged helix DNA-binding domain"/>
    <property type="match status" value="1"/>
</dbReference>
<keyword evidence="4" id="KW-0804">Transcription</keyword>
<evidence type="ECO:0000256" key="1">
    <source>
        <dbReference type="ARBA" id="ARBA00009437"/>
    </source>
</evidence>
<evidence type="ECO:0000313" key="6">
    <source>
        <dbReference type="EMBL" id="GAA4329503.1"/>
    </source>
</evidence>
<dbReference type="PROSITE" id="PS50931">
    <property type="entry name" value="HTH_LYSR"/>
    <property type="match status" value="1"/>
</dbReference>
<dbReference type="PANTHER" id="PTHR30537:SF3">
    <property type="entry name" value="TRANSCRIPTIONAL REGULATORY PROTEIN"/>
    <property type="match status" value="1"/>
</dbReference>
<protein>
    <submittedName>
        <fullName evidence="6">LysR family transcriptional regulator</fullName>
    </submittedName>
</protein>
<dbReference type="Pfam" id="PF00126">
    <property type="entry name" value="HTH_1"/>
    <property type="match status" value="1"/>
</dbReference>
<comment type="caution">
    <text evidence="6">The sequence shown here is derived from an EMBL/GenBank/DDBJ whole genome shotgun (WGS) entry which is preliminary data.</text>
</comment>
<evidence type="ECO:0000256" key="4">
    <source>
        <dbReference type="ARBA" id="ARBA00023163"/>
    </source>
</evidence>
<dbReference type="InterPro" id="IPR005119">
    <property type="entry name" value="LysR_subst-bd"/>
</dbReference>
<feature type="domain" description="HTH lysR-type" evidence="5">
    <location>
        <begin position="1"/>
        <end position="62"/>
    </location>
</feature>
<dbReference type="Pfam" id="PF03466">
    <property type="entry name" value="LysR_substrate"/>
    <property type="match status" value="1"/>
</dbReference>
<dbReference type="InterPro" id="IPR036390">
    <property type="entry name" value="WH_DNA-bd_sf"/>
</dbReference>
<dbReference type="SUPFAM" id="SSF53850">
    <property type="entry name" value="Periplasmic binding protein-like II"/>
    <property type="match status" value="1"/>
</dbReference>
<dbReference type="Proteomes" id="UP001501671">
    <property type="component" value="Unassembled WGS sequence"/>
</dbReference>
<reference evidence="7" key="1">
    <citation type="journal article" date="2019" name="Int. J. Syst. Evol. Microbiol.">
        <title>The Global Catalogue of Microorganisms (GCM) 10K type strain sequencing project: providing services to taxonomists for standard genome sequencing and annotation.</title>
        <authorList>
            <consortium name="The Broad Institute Genomics Platform"/>
            <consortium name="The Broad Institute Genome Sequencing Center for Infectious Disease"/>
            <person name="Wu L."/>
            <person name="Ma J."/>
        </authorList>
    </citation>
    <scope>NUCLEOTIDE SEQUENCE [LARGE SCALE GENOMIC DNA]</scope>
    <source>
        <strain evidence="7">JCM 17666</strain>
    </source>
</reference>
<keyword evidence="3" id="KW-0238">DNA-binding</keyword>
<dbReference type="PANTHER" id="PTHR30537">
    <property type="entry name" value="HTH-TYPE TRANSCRIPTIONAL REGULATOR"/>
    <property type="match status" value="1"/>
</dbReference>
<dbReference type="RefSeq" id="WP_345248171.1">
    <property type="nucleotide sequence ID" value="NZ_BAABFO010000006.1"/>
</dbReference>
<dbReference type="EMBL" id="BAABFO010000006">
    <property type="protein sequence ID" value="GAA4329503.1"/>
    <property type="molecule type" value="Genomic_DNA"/>
</dbReference>
<dbReference type="InterPro" id="IPR058163">
    <property type="entry name" value="LysR-type_TF_proteobact-type"/>
</dbReference>
<proteinExistence type="inferred from homology"/>
<organism evidence="6 7">
    <name type="scientific">Pigmentiphaga soli</name>
    <dbReference type="NCBI Taxonomy" id="1007095"/>
    <lineage>
        <taxon>Bacteria</taxon>
        <taxon>Pseudomonadati</taxon>
        <taxon>Pseudomonadota</taxon>
        <taxon>Betaproteobacteria</taxon>
        <taxon>Burkholderiales</taxon>
        <taxon>Alcaligenaceae</taxon>
        <taxon>Pigmentiphaga</taxon>
    </lineage>
</organism>
<evidence type="ECO:0000256" key="2">
    <source>
        <dbReference type="ARBA" id="ARBA00023015"/>
    </source>
</evidence>
<dbReference type="InterPro" id="IPR000847">
    <property type="entry name" value="LysR_HTH_N"/>
</dbReference>
<dbReference type="SUPFAM" id="SSF46785">
    <property type="entry name" value="Winged helix' DNA-binding domain"/>
    <property type="match status" value="1"/>
</dbReference>
<evidence type="ECO:0000259" key="5">
    <source>
        <dbReference type="PROSITE" id="PS50931"/>
    </source>
</evidence>
<keyword evidence="7" id="KW-1185">Reference proteome</keyword>
<accession>A0ABP8GSZ3</accession>
<dbReference type="InterPro" id="IPR036388">
    <property type="entry name" value="WH-like_DNA-bd_sf"/>
</dbReference>
<sequence>MKLASKLRALEYLIAAIDEGGFTGAARKLGVSPPAVHKMIGALEATVAVTLLHRDGGRLKLTSEGEIYVAGARAALRELTQAESQIAFGRSRPAGQVRLALSHVLGSHCIGHRLHEFHQRHQDVSLDLVAVTDDTDLDTLAADVLVYLGWTSQQDCITRRLAQTRLLVVAAPSYWERHGMPARPRDLLGHQCITLRLLKRAIMDHWAFERDGVRESVPVSGWIVSDDRDWTFEAVRAGSGLTRVPDIVAHRYLASGELVPALLDWQVAEAPPVVVSYRRDMKDVPRVRVLVQFLMEIFRELDAQRLPAPAAPLRAEPMPPWVARRHLGRTSARRPAR</sequence>
<keyword evidence="2" id="KW-0805">Transcription regulation</keyword>
<dbReference type="CDD" id="cd08422">
    <property type="entry name" value="PBP2_CrgA_like"/>
    <property type="match status" value="1"/>
</dbReference>
<evidence type="ECO:0000313" key="7">
    <source>
        <dbReference type="Proteomes" id="UP001501671"/>
    </source>
</evidence>
<dbReference type="Gene3D" id="3.40.190.290">
    <property type="match status" value="1"/>
</dbReference>
<gene>
    <name evidence="6" type="ORF">GCM10023144_16380</name>
</gene>
<name>A0ABP8GSZ3_9BURK</name>
<comment type="similarity">
    <text evidence="1">Belongs to the LysR transcriptional regulatory family.</text>
</comment>